<feature type="region of interest" description="Disordered" evidence="1">
    <location>
        <begin position="89"/>
        <end position="174"/>
    </location>
</feature>
<dbReference type="AlphaFoldDB" id="A0A6A1VC49"/>
<comment type="caution">
    <text evidence="2">The sequence shown here is derived from an EMBL/GenBank/DDBJ whole genome shotgun (WGS) entry which is preliminary data.</text>
</comment>
<accession>A0A6A1VC49</accession>
<organism evidence="2 3">
    <name type="scientific">Morella rubra</name>
    <name type="common">Chinese bayberry</name>
    <dbReference type="NCBI Taxonomy" id="262757"/>
    <lineage>
        <taxon>Eukaryota</taxon>
        <taxon>Viridiplantae</taxon>
        <taxon>Streptophyta</taxon>
        <taxon>Embryophyta</taxon>
        <taxon>Tracheophyta</taxon>
        <taxon>Spermatophyta</taxon>
        <taxon>Magnoliopsida</taxon>
        <taxon>eudicotyledons</taxon>
        <taxon>Gunneridae</taxon>
        <taxon>Pentapetalae</taxon>
        <taxon>rosids</taxon>
        <taxon>fabids</taxon>
        <taxon>Fagales</taxon>
        <taxon>Myricaceae</taxon>
        <taxon>Morella</taxon>
    </lineage>
</organism>
<evidence type="ECO:0000313" key="2">
    <source>
        <dbReference type="EMBL" id="KAB1209377.1"/>
    </source>
</evidence>
<dbReference type="Proteomes" id="UP000516437">
    <property type="component" value="Chromosome 6"/>
</dbReference>
<feature type="compositionally biased region" description="Polar residues" evidence="1">
    <location>
        <begin position="163"/>
        <end position="174"/>
    </location>
</feature>
<protein>
    <submittedName>
        <fullName evidence="2">Uncharacterized protein</fullName>
    </submittedName>
</protein>
<feature type="compositionally biased region" description="Basic and acidic residues" evidence="1">
    <location>
        <begin position="96"/>
        <end position="108"/>
    </location>
</feature>
<reference evidence="2 3" key="1">
    <citation type="journal article" date="2019" name="Plant Biotechnol. J.">
        <title>The red bayberry genome and genetic basis of sex determination.</title>
        <authorList>
            <person name="Jia H.M."/>
            <person name="Jia H.J."/>
            <person name="Cai Q.L."/>
            <person name="Wang Y."/>
            <person name="Zhao H.B."/>
            <person name="Yang W.F."/>
            <person name="Wang G.Y."/>
            <person name="Li Y.H."/>
            <person name="Zhan D.L."/>
            <person name="Shen Y.T."/>
            <person name="Niu Q.F."/>
            <person name="Chang L."/>
            <person name="Qiu J."/>
            <person name="Zhao L."/>
            <person name="Xie H.B."/>
            <person name="Fu W.Y."/>
            <person name="Jin J."/>
            <person name="Li X.W."/>
            <person name="Jiao Y."/>
            <person name="Zhou C.C."/>
            <person name="Tu T."/>
            <person name="Chai C.Y."/>
            <person name="Gao J.L."/>
            <person name="Fan L.J."/>
            <person name="van de Weg E."/>
            <person name="Wang J.Y."/>
            <person name="Gao Z.S."/>
        </authorList>
    </citation>
    <scope>NUCLEOTIDE SEQUENCE [LARGE SCALE GENOMIC DNA]</scope>
    <source>
        <tissue evidence="2">Leaves</tissue>
    </source>
</reference>
<evidence type="ECO:0000256" key="1">
    <source>
        <dbReference type="SAM" id="MobiDB-lite"/>
    </source>
</evidence>
<dbReference type="EMBL" id="RXIC02000024">
    <property type="protein sequence ID" value="KAB1209377.1"/>
    <property type="molecule type" value="Genomic_DNA"/>
</dbReference>
<sequence>MIHFGIKSLSVMTSYLTLRLTLFVMTVQDLLLLEVIPLVGLMEVTMEAMILVTVFLANGGDDGGAPGPSEIPRDPSKGKQPITEECISDDNVSDIGRSDVLESPKVSEAEDDVINTLPKAYPNLTSAEQAPPPTQSTLASAQQAPPTTQPDQSRENKCKKSKATSSQAARLQLQENETVPVEILSTQTQTPIYGQNEENVLSQPPAARTRSGGKKIIPPPVAPRTIPQPAAPQTPVTSVVVIQRADQQVHHSRYLRLDLGCIEGLED</sequence>
<keyword evidence="3" id="KW-1185">Reference proteome</keyword>
<gene>
    <name evidence="2" type="ORF">CJ030_MR6G016520</name>
</gene>
<name>A0A6A1VC49_9ROSI</name>
<evidence type="ECO:0000313" key="3">
    <source>
        <dbReference type="Proteomes" id="UP000516437"/>
    </source>
</evidence>
<feature type="region of interest" description="Disordered" evidence="1">
    <location>
        <begin position="63"/>
        <end position="82"/>
    </location>
</feature>
<feature type="compositionally biased region" description="Low complexity" evidence="1">
    <location>
        <begin position="137"/>
        <end position="150"/>
    </location>
</feature>
<proteinExistence type="predicted"/>